<keyword evidence="3" id="KW-1185">Reference proteome</keyword>
<name>A0AAN9U0T3_9PEZI</name>
<gene>
    <name evidence="2" type="ORF">SLS53_007615</name>
</gene>
<protein>
    <submittedName>
        <fullName evidence="2">Uncharacterized protein</fullName>
    </submittedName>
</protein>
<evidence type="ECO:0000313" key="3">
    <source>
        <dbReference type="Proteomes" id="UP001320245"/>
    </source>
</evidence>
<dbReference type="AlphaFoldDB" id="A0AAN9U0T3"/>
<reference evidence="2 3" key="1">
    <citation type="journal article" date="2023" name="PLoS ONE">
        <title>Cytospora paraplurivora sp. nov. isolated from orchards with fruit tree decline syndrome in Ontario, Canada.</title>
        <authorList>
            <person name="Ilyukhin E."/>
            <person name="Nguyen H.D.T."/>
            <person name="Castle A.J."/>
            <person name="Ellouze W."/>
        </authorList>
    </citation>
    <scope>NUCLEOTIDE SEQUENCE [LARGE SCALE GENOMIC DNA]</scope>
    <source>
        <strain evidence="2 3">FDS-564</strain>
    </source>
</reference>
<sequence length="130" mass="14470">MTTRNLNTTWRDIVFKQYAADFEADVPFPVRYLINVPVVYGLPGRDIWIEIQTKIDLKTFKKAIFAFYLATRHVGDPTYQDDHISVRPRLPKNERATGANRDDVNGDAEGSGSDAGIVARSDAGGDIGVQ</sequence>
<feature type="compositionally biased region" description="Basic and acidic residues" evidence="1">
    <location>
        <begin position="80"/>
        <end position="104"/>
    </location>
</feature>
<evidence type="ECO:0000313" key="2">
    <source>
        <dbReference type="EMBL" id="KAK7735225.1"/>
    </source>
</evidence>
<evidence type="ECO:0000256" key="1">
    <source>
        <dbReference type="SAM" id="MobiDB-lite"/>
    </source>
</evidence>
<dbReference type="Proteomes" id="UP001320245">
    <property type="component" value="Unassembled WGS sequence"/>
</dbReference>
<comment type="caution">
    <text evidence="2">The sequence shown here is derived from an EMBL/GenBank/DDBJ whole genome shotgun (WGS) entry which is preliminary data.</text>
</comment>
<accession>A0AAN9U0T3</accession>
<proteinExistence type="predicted"/>
<dbReference type="EMBL" id="JAJSPL020000040">
    <property type="protein sequence ID" value="KAK7735225.1"/>
    <property type="molecule type" value="Genomic_DNA"/>
</dbReference>
<organism evidence="2 3">
    <name type="scientific">Cytospora paraplurivora</name>
    <dbReference type="NCBI Taxonomy" id="2898453"/>
    <lineage>
        <taxon>Eukaryota</taxon>
        <taxon>Fungi</taxon>
        <taxon>Dikarya</taxon>
        <taxon>Ascomycota</taxon>
        <taxon>Pezizomycotina</taxon>
        <taxon>Sordariomycetes</taxon>
        <taxon>Sordariomycetidae</taxon>
        <taxon>Diaporthales</taxon>
        <taxon>Cytosporaceae</taxon>
        <taxon>Cytospora</taxon>
    </lineage>
</organism>
<feature type="region of interest" description="Disordered" evidence="1">
    <location>
        <begin position="78"/>
        <end position="130"/>
    </location>
</feature>